<gene>
    <name evidence="3" type="ORF">PMAYCL1PPCAC_23791</name>
</gene>
<keyword evidence="1" id="KW-0863">Zinc-finger</keyword>
<name>A0AAN5I7Y0_9BILA</name>
<dbReference type="AlphaFoldDB" id="A0AAN5I7Y0"/>
<keyword evidence="1" id="KW-0479">Metal-binding</keyword>
<protein>
    <recommendedName>
        <fullName evidence="2">SWIM-type domain-containing protein</fullName>
    </recommendedName>
</protein>
<feature type="non-terminal residue" evidence="3">
    <location>
        <position position="487"/>
    </location>
</feature>
<proteinExistence type="predicted"/>
<evidence type="ECO:0000259" key="2">
    <source>
        <dbReference type="PROSITE" id="PS50966"/>
    </source>
</evidence>
<evidence type="ECO:0000256" key="1">
    <source>
        <dbReference type="PROSITE-ProRule" id="PRU00325"/>
    </source>
</evidence>
<dbReference type="InterPro" id="IPR007527">
    <property type="entry name" value="Znf_SWIM"/>
</dbReference>
<keyword evidence="1" id="KW-0862">Zinc</keyword>
<sequence>MGGSFTARFCRDHIGHACEPSKIPLSSKDRSVLYSIIDQRYEVPRIRELLREFGRKSLLYYFSTRMIKELKSRRQEREWKMHSDDHYSEIIKVHPRFDPAYFMSDAAPALYNGFHRALPNAKAVRLYCIWHFLKFVREHVTISYIGTERERGEEVYATIKELTLTVPRKQFTHLLTTLMDSLDDKEGDGFKAYFHPHARDRTLWAPYARSTAPFNTSMFNEAYHRVLKNVWLPKGRRARLDELVNTLLTVPQIQDEDLEIEDEKGLVTGKYRLSAQYLRHRTCKEEYETATDKISIISKSEWRVQSSRGGKEYTVIDLGEGVCDCEKQNLHCWKCVACPRRFTCTCPDSVKAGLNCKHVHAALTYSPITDDTPEAGPTFMDQVLEAIDHDHAIQPRILIEEEEEDENEARLNTMVDPMEQEARREEENKREQIGVMRGQFYELLEDARNRFNFASRKTDNTEGMEEFIKNFQSVVDQLPIPHGRRGR</sequence>
<evidence type="ECO:0000313" key="3">
    <source>
        <dbReference type="EMBL" id="GMR53596.1"/>
    </source>
</evidence>
<accession>A0AAN5I7Y0</accession>
<feature type="domain" description="SWIM-type" evidence="2">
    <location>
        <begin position="334"/>
        <end position="367"/>
    </location>
</feature>
<dbReference type="PROSITE" id="PS50966">
    <property type="entry name" value="ZF_SWIM"/>
    <property type="match status" value="1"/>
</dbReference>
<dbReference type="GO" id="GO:0008270">
    <property type="term" value="F:zinc ion binding"/>
    <property type="evidence" value="ECO:0007669"/>
    <property type="project" value="UniProtKB-KW"/>
</dbReference>
<evidence type="ECO:0000313" key="4">
    <source>
        <dbReference type="Proteomes" id="UP001328107"/>
    </source>
</evidence>
<reference evidence="4" key="1">
    <citation type="submission" date="2022-10" db="EMBL/GenBank/DDBJ databases">
        <title>Genome assembly of Pristionchus species.</title>
        <authorList>
            <person name="Yoshida K."/>
            <person name="Sommer R.J."/>
        </authorList>
    </citation>
    <scope>NUCLEOTIDE SEQUENCE [LARGE SCALE GENOMIC DNA]</scope>
    <source>
        <strain evidence="4">RS5460</strain>
    </source>
</reference>
<dbReference type="EMBL" id="BTRK01000005">
    <property type="protein sequence ID" value="GMR53596.1"/>
    <property type="molecule type" value="Genomic_DNA"/>
</dbReference>
<dbReference type="Proteomes" id="UP001328107">
    <property type="component" value="Unassembled WGS sequence"/>
</dbReference>
<keyword evidence="4" id="KW-1185">Reference proteome</keyword>
<comment type="caution">
    <text evidence="3">The sequence shown here is derived from an EMBL/GenBank/DDBJ whole genome shotgun (WGS) entry which is preliminary data.</text>
</comment>
<organism evidence="3 4">
    <name type="scientific">Pristionchus mayeri</name>
    <dbReference type="NCBI Taxonomy" id="1317129"/>
    <lineage>
        <taxon>Eukaryota</taxon>
        <taxon>Metazoa</taxon>
        <taxon>Ecdysozoa</taxon>
        <taxon>Nematoda</taxon>
        <taxon>Chromadorea</taxon>
        <taxon>Rhabditida</taxon>
        <taxon>Rhabditina</taxon>
        <taxon>Diplogasteromorpha</taxon>
        <taxon>Diplogasteroidea</taxon>
        <taxon>Neodiplogasteridae</taxon>
        <taxon>Pristionchus</taxon>
    </lineage>
</organism>